<reference evidence="1" key="1">
    <citation type="submission" date="2021-03" db="EMBL/GenBank/DDBJ databases">
        <authorList>
            <person name="Tagirdzhanova G."/>
        </authorList>
    </citation>
    <scope>NUCLEOTIDE SEQUENCE</scope>
</reference>
<dbReference type="Proteomes" id="UP000664169">
    <property type="component" value="Unassembled WGS sequence"/>
</dbReference>
<evidence type="ECO:0000313" key="1">
    <source>
        <dbReference type="EMBL" id="CAF9912660.1"/>
    </source>
</evidence>
<dbReference type="EMBL" id="CAJPDQ010000007">
    <property type="protein sequence ID" value="CAF9912660.1"/>
    <property type="molecule type" value="Genomic_DNA"/>
</dbReference>
<organism evidence="1 2">
    <name type="scientific">Gomphillus americanus</name>
    <dbReference type="NCBI Taxonomy" id="1940652"/>
    <lineage>
        <taxon>Eukaryota</taxon>
        <taxon>Fungi</taxon>
        <taxon>Dikarya</taxon>
        <taxon>Ascomycota</taxon>
        <taxon>Pezizomycotina</taxon>
        <taxon>Lecanoromycetes</taxon>
        <taxon>OSLEUM clade</taxon>
        <taxon>Ostropomycetidae</taxon>
        <taxon>Ostropales</taxon>
        <taxon>Graphidaceae</taxon>
        <taxon>Gomphilloideae</taxon>
        <taxon>Gomphillus</taxon>
    </lineage>
</organism>
<comment type="caution">
    <text evidence="1">The sequence shown here is derived from an EMBL/GenBank/DDBJ whole genome shotgun (WGS) entry which is preliminary data.</text>
</comment>
<gene>
    <name evidence="1" type="ORF">GOMPHAMPRED_007723</name>
</gene>
<evidence type="ECO:0000313" key="2">
    <source>
        <dbReference type="Proteomes" id="UP000664169"/>
    </source>
</evidence>
<dbReference type="AlphaFoldDB" id="A0A8H3EVZ2"/>
<sequence length="434" mass="48369">MLFSLLSATILAILHDRMNRSLNGNTVDSNGPWNQQWTSRYATALAFLIRMFFVTCVGTAFVQRQWLNLSTYQQAIRVQNLDVLSNALATPFSLFSHLAWLRNPLLLTIALISWTLPFAAVVTPGTLSVEPRPYTYSANRSALRLSGDDLFLVWVPGQLSEPEVAYLRPSPRLSSLAFTVATASQILSMKSNIANQTYFMNFTGPALKCADANATMIAKLGHLRFDDGAALEYLAWIGDTAPWLQIENSTLQQSILQDYIFYDSAPDVFDPTMENPIESADNTLWIINGDYMNTTSANGPLNVKECQLWNASYETEFTYRNFEPTTVIHGFTYHNPILSISTSNSTIYRTIAQSNYFHKAILAGFGSLIIGADVGNSSKSYQPSILERFGILSARNSTQFGKTLEDNFQNLTMSLFSVPEFLYVPGSNGVITEY</sequence>
<dbReference type="PANTHER" id="PTHR35041:SF6">
    <property type="entry name" value="FORMYLMETHIONINE DEFORMYLASE-LIKE PROTEIN-RELATED"/>
    <property type="match status" value="1"/>
</dbReference>
<dbReference type="PANTHER" id="PTHR35041">
    <property type="entry name" value="MEDIATOR OF RNA POLYMERASE II TRANSCRIPTION SUBUNIT 1"/>
    <property type="match status" value="1"/>
</dbReference>
<accession>A0A8H3EVZ2</accession>
<keyword evidence="2" id="KW-1185">Reference proteome</keyword>
<dbReference type="OrthoDB" id="5322539at2759"/>
<proteinExistence type="predicted"/>
<protein>
    <submittedName>
        <fullName evidence="1">Uncharacterized protein</fullName>
    </submittedName>
</protein>
<name>A0A8H3EVZ2_9LECA</name>